<evidence type="ECO:0000313" key="1">
    <source>
        <dbReference type="EMBL" id="JAH70569.1"/>
    </source>
</evidence>
<reference evidence="1" key="2">
    <citation type="journal article" date="2015" name="Fish Shellfish Immunol.">
        <title>Early steps in the European eel (Anguilla anguilla)-Vibrio vulnificus interaction in the gills: Role of the RtxA13 toxin.</title>
        <authorList>
            <person name="Callol A."/>
            <person name="Pajuelo D."/>
            <person name="Ebbesson L."/>
            <person name="Teles M."/>
            <person name="MacKenzie S."/>
            <person name="Amaro C."/>
        </authorList>
    </citation>
    <scope>NUCLEOTIDE SEQUENCE</scope>
</reference>
<dbReference type="AlphaFoldDB" id="A0A0E9UXG5"/>
<sequence length="52" mass="6159">MRKSSTSPPKPSIAFSIFILFTVNQMDKQFYWGDHYIILHYRHLADTLIQSD</sequence>
<accession>A0A0E9UXG5</accession>
<reference evidence="1" key="1">
    <citation type="submission" date="2014-11" db="EMBL/GenBank/DDBJ databases">
        <authorList>
            <person name="Amaro Gonzalez C."/>
        </authorList>
    </citation>
    <scope>NUCLEOTIDE SEQUENCE</scope>
</reference>
<name>A0A0E9UXG5_ANGAN</name>
<organism evidence="1">
    <name type="scientific">Anguilla anguilla</name>
    <name type="common">European freshwater eel</name>
    <name type="synonym">Muraena anguilla</name>
    <dbReference type="NCBI Taxonomy" id="7936"/>
    <lineage>
        <taxon>Eukaryota</taxon>
        <taxon>Metazoa</taxon>
        <taxon>Chordata</taxon>
        <taxon>Craniata</taxon>
        <taxon>Vertebrata</taxon>
        <taxon>Euteleostomi</taxon>
        <taxon>Actinopterygii</taxon>
        <taxon>Neopterygii</taxon>
        <taxon>Teleostei</taxon>
        <taxon>Anguilliformes</taxon>
        <taxon>Anguillidae</taxon>
        <taxon>Anguilla</taxon>
    </lineage>
</organism>
<protein>
    <submittedName>
        <fullName evidence="1">Uncharacterized protein</fullName>
    </submittedName>
</protein>
<proteinExistence type="predicted"/>
<dbReference type="EMBL" id="GBXM01038008">
    <property type="protein sequence ID" value="JAH70569.1"/>
    <property type="molecule type" value="Transcribed_RNA"/>
</dbReference>